<feature type="repeat" description="TPR" evidence="1">
    <location>
        <begin position="247"/>
        <end position="280"/>
    </location>
</feature>
<name>A0ABR8EDK0_9CYAN</name>
<dbReference type="Pfam" id="PF13181">
    <property type="entry name" value="TPR_8"/>
    <property type="match status" value="1"/>
</dbReference>
<protein>
    <submittedName>
        <fullName evidence="4">CHAT domain-containing protein</fullName>
    </submittedName>
</protein>
<dbReference type="Pfam" id="PF13424">
    <property type="entry name" value="TPR_12"/>
    <property type="match status" value="5"/>
</dbReference>
<dbReference type="SMART" id="SM00028">
    <property type="entry name" value="TPR"/>
    <property type="match status" value="12"/>
</dbReference>
<dbReference type="Proteomes" id="UP000641954">
    <property type="component" value="Unassembled WGS sequence"/>
</dbReference>
<feature type="domain" description="CHAT" evidence="3">
    <location>
        <begin position="770"/>
        <end position="1080"/>
    </location>
</feature>
<feature type="coiled-coil region" evidence="2">
    <location>
        <begin position="639"/>
        <end position="686"/>
    </location>
</feature>
<reference evidence="4 5" key="1">
    <citation type="journal article" date="2020" name="ISME J.">
        <title>Comparative genomics reveals insights into cyanobacterial evolution and habitat adaptation.</title>
        <authorList>
            <person name="Chen M.Y."/>
            <person name="Teng W.K."/>
            <person name="Zhao L."/>
            <person name="Hu C.X."/>
            <person name="Zhou Y.K."/>
            <person name="Han B.P."/>
            <person name="Song L.R."/>
            <person name="Shu W.S."/>
        </authorList>
    </citation>
    <scope>NUCLEOTIDE SEQUENCE [LARGE SCALE GENOMIC DNA]</scope>
    <source>
        <strain evidence="4 5">FACHB-1370</strain>
    </source>
</reference>
<dbReference type="PANTHER" id="PTHR10098">
    <property type="entry name" value="RAPSYN-RELATED"/>
    <property type="match status" value="1"/>
</dbReference>
<dbReference type="Pfam" id="PF12770">
    <property type="entry name" value="CHAT"/>
    <property type="match status" value="1"/>
</dbReference>
<feature type="repeat" description="TPR" evidence="1">
    <location>
        <begin position="447"/>
        <end position="480"/>
    </location>
</feature>
<feature type="repeat" description="TPR" evidence="1">
    <location>
        <begin position="367"/>
        <end position="400"/>
    </location>
</feature>
<feature type="repeat" description="TPR" evidence="1">
    <location>
        <begin position="207"/>
        <end position="240"/>
    </location>
</feature>
<organism evidence="4 5">
    <name type="scientific">Planktothricoides raciborskii FACHB-1370</name>
    <dbReference type="NCBI Taxonomy" id="2949576"/>
    <lineage>
        <taxon>Bacteria</taxon>
        <taxon>Bacillati</taxon>
        <taxon>Cyanobacteriota</taxon>
        <taxon>Cyanophyceae</taxon>
        <taxon>Oscillatoriophycideae</taxon>
        <taxon>Oscillatoriales</taxon>
        <taxon>Oscillatoriaceae</taxon>
        <taxon>Planktothricoides</taxon>
    </lineage>
</organism>
<feature type="repeat" description="TPR" evidence="1">
    <location>
        <begin position="287"/>
        <end position="320"/>
    </location>
</feature>
<dbReference type="Gene3D" id="1.25.40.10">
    <property type="entry name" value="Tetratricopeptide repeat domain"/>
    <property type="match status" value="4"/>
</dbReference>
<evidence type="ECO:0000256" key="1">
    <source>
        <dbReference type="PROSITE-ProRule" id="PRU00339"/>
    </source>
</evidence>
<feature type="repeat" description="TPR" evidence="1">
    <location>
        <begin position="487"/>
        <end position="520"/>
    </location>
</feature>
<dbReference type="InterPro" id="IPR011990">
    <property type="entry name" value="TPR-like_helical_dom_sf"/>
</dbReference>
<evidence type="ECO:0000313" key="4">
    <source>
        <dbReference type="EMBL" id="MBD2544580.1"/>
    </source>
</evidence>
<evidence type="ECO:0000259" key="3">
    <source>
        <dbReference type="Pfam" id="PF12770"/>
    </source>
</evidence>
<keyword evidence="2" id="KW-0175">Coiled coil</keyword>
<gene>
    <name evidence="4" type="ORF">H6G72_12175</name>
</gene>
<feature type="repeat" description="TPR" evidence="1">
    <location>
        <begin position="167"/>
        <end position="200"/>
    </location>
</feature>
<feature type="coiled-coil region" evidence="2">
    <location>
        <begin position="60"/>
        <end position="87"/>
    </location>
</feature>
<dbReference type="SUPFAM" id="SSF48452">
    <property type="entry name" value="TPR-like"/>
    <property type="match status" value="4"/>
</dbReference>
<accession>A0ABR8EDK0</accession>
<feature type="repeat" description="TPR" evidence="1">
    <location>
        <begin position="407"/>
        <end position="440"/>
    </location>
</feature>
<feature type="repeat" description="TPR" evidence="1">
    <location>
        <begin position="127"/>
        <end position="160"/>
    </location>
</feature>
<dbReference type="InterPro" id="IPR024983">
    <property type="entry name" value="CHAT_dom"/>
</dbReference>
<evidence type="ECO:0000256" key="2">
    <source>
        <dbReference type="SAM" id="Coils"/>
    </source>
</evidence>
<keyword evidence="1" id="KW-0802">TPR repeat</keyword>
<dbReference type="PROSITE" id="PS50005">
    <property type="entry name" value="TPR"/>
    <property type="match status" value="10"/>
</dbReference>
<dbReference type="PANTHER" id="PTHR10098:SF108">
    <property type="entry name" value="TETRATRICOPEPTIDE REPEAT PROTEIN 28"/>
    <property type="match status" value="1"/>
</dbReference>
<dbReference type="Pfam" id="PF13374">
    <property type="entry name" value="TPR_10"/>
    <property type="match status" value="1"/>
</dbReference>
<proteinExistence type="predicted"/>
<comment type="caution">
    <text evidence="4">The sequence shown here is derived from an EMBL/GenBank/DDBJ whole genome shotgun (WGS) entry which is preliminary data.</text>
</comment>
<sequence length="1081" mass="119615">MKLHHQLLATTIATAILLISPGMALIPKQPIVQAQTTEEINAAAERLFKEVEQLFQQQTTESYQQAIQKLEQALQLYQQSGNQEKQALTLLAIGVIHNLLGEKQTALDYFNQALPKYRQVGNISMEATTLNHIGQVYSDLGDKQRSLDYYNQALPLLRQVGDILVEATTLNNIGRVYFDLGDKQTALDYLNQALPLRRQVGDISGEATTLTGIGGVYFSLGDKQRSLDYYNQALPLLRQVGNISGEAATLNNIGLVYFSLGEKQTALDYYNQALPLLRQLGDISGEATTLNNIGRVYSYLGDKQTALNHFNQALPLSRQVGDISGEAMTLTGIGKVYSDLGDKQTALDYYNQALPLSRQVGNISIEAMTLTGIGQVYSYLGDKQTALDYYNQALPLSRQLGDILGEAATLNNIGRVYDDLGDKQTALDHFNQALPLLRQVGNISGEAATLNNIGLLYLSLGEKQTALDYLNQALPIFRQMGDISGEATTLNNIGRAYDDLGEKQTALDHYNQALPIFRQVGDISGEANILGNLALLKRSQGKLTEAKADIEAAIKIIEDLRRKIASEKLRQSYFAGKQDVYEFYIDLLMELHQQNPDSGYDAEAFHISERSRARTLLELLTEATVDIRAGVHPNLLAEEQHLNQQLSAQEKQRQNLVSRNYTKSDLDQIKAEIDQTLAQLSDLETKIRQNSPTYANLKYPDPLTLAEIQPILDKNTLLLEYALGKDNSYLFLVGKNSFSSYKLPPRAEIEAAVEEYLQLLKSPLQTDITSGQKLSNILLSPIADKLHNQRLIIVANGKLQLLPFAALPISSPSSHTSPSPLLVNHEIITLPSFTSLAVQKQEWQKRPSAPKTLAVLADPVFGPSDPRLEGIVASTNQDLSKIPGLRQGCTNLDRLYYTEEEANNILAQVPDNQEFSALGFAATRQAAIAPNLQQYQMVHFATHGCINDNPLLSGLAFSSYDEQGNSQDSFLRLKDIFNLQLNAELVVLSACETGLGDNVSGEGIVGLTRGFMYAGARRVLVSLWSVNDTGTAKLMDNYYQKMLQENLSPVAALRAAQLEMWQGKNWQSPYYWAAFTIQGDW</sequence>
<dbReference type="EMBL" id="JACJSK010000014">
    <property type="protein sequence ID" value="MBD2544580.1"/>
    <property type="molecule type" value="Genomic_DNA"/>
</dbReference>
<dbReference type="InterPro" id="IPR019734">
    <property type="entry name" value="TPR_rpt"/>
</dbReference>
<evidence type="ECO:0000313" key="5">
    <source>
        <dbReference type="Proteomes" id="UP000641954"/>
    </source>
</evidence>
<feature type="repeat" description="TPR" evidence="1">
    <location>
        <begin position="327"/>
        <end position="360"/>
    </location>
</feature>
<feature type="coiled-coil region" evidence="2">
    <location>
        <begin position="543"/>
        <end position="570"/>
    </location>
</feature>
<keyword evidence="5" id="KW-1185">Reference proteome</keyword>